<dbReference type="Proteomes" id="UP001064048">
    <property type="component" value="Chromosome 28"/>
</dbReference>
<accession>A0ACC0KBD8</accession>
<gene>
    <name evidence="1" type="ORF">MSG28_015407</name>
</gene>
<organism evidence="1 2">
    <name type="scientific">Choristoneura fumiferana</name>
    <name type="common">Spruce budworm moth</name>
    <name type="synonym">Archips fumiferana</name>
    <dbReference type="NCBI Taxonomy" id="7141"/>
    <lineage>
        <taxon>Eukaryota</taxon>
        <taxon>Metazoa</taxon>
        <taxon>Ecdysozoa</taxon>
        <taxon>Arthropoda</taxon>
        <taxon>Hexapoda</taxon>
        <taxon>Insecta</taxon>
        <taxon>Pterygota</taxon>
        <taxon>Neoptera</taxon>
        <taxon>Endopterygota</taxon>
        <taxon>Lepidoptera</taxon>
        <taxon>Glossata</taxon>
        <taxon>Ditrysia</taxon>
        <taxon>Tortricoidea</taxon>
        <taxon>Tortricidae</taxon>
        <taxon>Tortricinae</taxon>
        <taxon>Choristoneura</taxon>
    </lineage>
</organism>
<reference evidence="1 2" key="1">
    <citation type="journal article" date="2022" name="Genome Biol. Evol.">
        <title>The Spruce Budworm Genome: Reconstructing the Evolutionary History of Antifreeze Proteins.</title>
        <authorList>
            <person name="Beliveau C."/>
            <person name="Gagne P."/>
            <person name="Picq S."/>
            <person name="Vernygora O."/>
            <person name="Keeling C.I."/>
            <person name="Pinkney K."/>
            <person name="Doucet D."/>
            <person name="Wen F."/>
            <person name="Johnston J.S."/>
            <person name="Maaroufi H."/>
            <person name="Boyle B."/>
            <person name="Laroche J."/>
            <person name="Dewar K."/>
            <person name="Juretic N."/>
            <person name="Blackburn G."/>
            <person name="Nisole A."/>
            <person name="Brunet B."/>
            <person name="Brandao M."/>
            <person name="Lumley L."/>
            <person name="Duan J."/>
            <person name="Quan G."/>
            <person name="Lucarotti C.J."/>
            <person name="Roe A.D."/>
            <person name="Sperling F.A.H."/>
            <person name="Levesque R.C."/>
            <person name="Cusson M."/>
        </authorList>
    </citation>
    <scope>NUCLEOTIDE SEQUENCE [LARGE SCALE GENOMIC DNA]</scope>
    <source>
        <strain evidence="1">Glfc:IPQL:Cfum</strain>
    </source>
</reference>
<dbReference type="EMBL" id="CM046128">
    <property type="protein sequence ID" value="KAI8433366.1"/>
    <property type="molecule type" value="Genomic_DNA"/>
</dbReference>
<keyword evidence="2" id="KW-1185">Reference proteome</keyword>
<protein>
    <submittedName>
        <fullName evidence="1">Uncharacterized protein</fullName>
    </submittedName>
</protein>
<evidence type="ECO:0000313" key="2">
    <source>
        <dbReference type="Proteomes" id="UP001064048"/>
    </source>
</evidence>
<sequence>MPKILPTDPGLLELKNALAKRNVKNATSPSPSQQSTLEMKKTPTKTPPPPTLAKPAKTPAGAINPLSPNMKLVMPKIEASLKPAKKPEAALPRTNEPIPGELHSFNVLYYLVDPVEVLE</sequence>
<proteinExistence type="predicted"/>
<comment type="caution">
    <text evidence="1">The sequence shown here is derived from an EMBL/GenBank/DDBJ whole genome shotgun (WGS) entry which is preliminary data.</text>
</comment>
<name>A0ACC0KBD8_CHOFU</name>
<evidence type="ECO:0000313" key="1">
    <source>
        <dbReference type="EMBL" id="KAI8433366.1"/>
    </source>
</evidence>